<dbReference type="SUPFAM" id="SSF103473">
    <property type="entry name" value="MFS general substrate transporter"/>
    <property type="match status" value="1"/>
</dbReference>
<proteinExistence type="predicted"/>
<dbReference type="Proteomes" id="UP001163285">
    <property type="component" value="Chromosome"/>
</dbReference>
<protein>
    <submittedName>
        <fullName evidence="1">Uncharacterized protein</fullName>
    </submittedName>
</protein>
<evidence type="ECO:0000313" key="2">
    <source>
        <dbReference type="Proteomes" id="UP001163285"/>
    </source>
</evidence>
<dbReference type="AlphaFoldDB" id="A0AAF0JYD2"/>
<dbReference type="Gene3D" id="1.20.1250.20">
    <property type="entry name" value="MFS general substrate transporter like domains"/>
    <property type="match status" value="1"/>
</dbReference>
<reference evidence="1" key="1">
    <citation type="submission" date="2023-04" db="EMBL/GenBank/DDBJ databases">
        <title>Whole Genome Sequence of Multi-drug resistant Aeromonas caviae as a gut pathogen in newborn.</title>
        <authorList>
            <person name="Jadhav S.V."/>
            <person name="Saroj S.D."/>
            <person name="Saha U.B."/>
            <person name="Sen S."/>
            <person name="Kher A."/>
        </authorList>
    </citation>
    <scope>NUCLEOTIDE SEQUENCE</scope>
    <source>
        <strain evidence="1">SVJ23</strain>
    </source>
</reference>
<name>A0AAF0JYD2_AERCA</name>
<dbReference type="InterPro" id="IPR036259">
    <property type="entry name" value="MFS_trans_sf"/>
</dbReference>
<dbReference type="EMBL" id="CP110176">
    <property type="protein sequence ID" value="WGC86003.1"/>
    <property type="molecule type" value="Genomic_DNA"/>
</dbReference>
<accession>A0AAF0JYD2</accession>
<organism evidence="1 2">
    <name type="scientific">Aeromonas caviae</name>
    <name type="common">Aeromonas punctata</name>
    <dbReference type="NCBI Taxonomy" id="648"/>
    <lineage>
        <taxon>Bacteria</taxon>
        <taxon>Pseudomonadati</taxon>
        <taxon>Pseudomonadota</taxon>
        <taxon>Gammaproteobacteria</taxon>
        <taxon>Aeromonadales</taxon>
        <taxon>Aeromonadaceae</taxon>
        <taxon>Aeromonas</taxon>
    </lineage>
</organism>
<gene>
    <name evidence="1" type="ORF">OJY61_22145</name>
</gene>
<evidence type="ECO:0000313" key="1">
    <source>
        <dbReference type="EMBL" id="WGC86003.1"/>
    </source>
</evidence>
<sequence length="215" mass="22202">MSWPKGVRATEAAPSGQGGGSLGEGLRATGAGFFLCALALFTAWAVAASLLAMGPKVVSEMLGMTDLGLFGYLVAAYLVFSGLCQLWARRLDARHTLQSGVLALALCVLLFAGAVHGLPSWLAGLGLLVAGYAQGAVFVGSATLINRIAPPASHARLLSLFYVIAYVANWVPVLLGWVSDGAGLGVALDLLFVGSTLTSLGLAWAVSRRRFEPAV</sequence>